<evidence type="ECO:0000256" key="11">
    <source>
        <dbReference type="SAM" id="Phobius"/>
    </source>
</evidence>
<feature type="domain" description="HAMP" evidence="13">
    <location>
        <begin position="189"/>
        <end position="241"/>
    </location>
</feature>
<evidence type="ECO:0000313" key="15">
    <source>
        <dbReference type="Proteomes" id="UP000053900"/>
    </source>
</evidence>
<keyword evidence="8 14" id="KW-0418">Kinase</keyword>
<dbReference type="GO" id="GO:0016301">
    <property type="term" value="F:kinase activity"/>
    <property type="evidence" value="ECO:0007669"/>
    <property type="project" value="UniProtKB-KW"/>
</dbReference>
<dbReference type="CDD" id="cd00082">
    <property type="entry name" value="HisKA"/>
    <property type="match status" value="1"/>
</dbReference>
<evidence type="ECO:0000313" key="14">
    <source>
        <dbReference type="EMBL" id="KND22205.1"/>
    </source>
</evidence>
<proteinExistence type="predicted"/>
<dbReference type="Pfam" id="PF00672">
    <property type="entry name" value="HAMP"/>
    <property type="match status" value="1"/>
</dbReference>
<feature type="region of interest" description="Disordered" evidence="10">
    <location>
        <begin position="451"/>
        <end position="473"/>
    </location>
</feature>
<keyword evidence="4" id="KW-1003">Cell membrane</keyword>
<dbReference type="InterPro" id="IPR003661">
    <property type="entry name" value="HisK_dim/P_dom"/>
</dbReference>
<dbReference type="Gene3D" id="6.10.340.10">
    <property type="match status" value="1"/>
</dbReference>
<dbReference type="SUPFAM" id="SSF47384">
    <property type="entry name" value="Homodimeric domain of signal transducing histidine kinase"/>
    <property type="match status" value="1"/>
</dbReference>
<evidence type="ECO:0000259" key="12">
    <source>
        <dbReference type="PROSITE" id="PS50109"/>
    </source>
</evidence>
<dbReference type="InterPro" id="IPR005467">
    <property type="entry name" value="His_kinase_dom"/>
</dbReference>
<dbReference type="PROSITE" id="PS50885">
    <property type="entry name" value="HAMP"/>
    <property type="match status" value="1"/>
</dbReference>
<dbReference type="PANTHER" id="PTHR44936">
    <property type="entry name" value="SENSOR PROTEIN CREC"/>
    <property type="match status" value="1"/>
</dbReference>
<keyword evidence="11" id="KW-0812">Transmembrane</keyword>
<evidence type="ECO:0000256" key="10">
    <source>
        <dbReference type="SAM" id="MobiDB-lite"/>
    </source>
</evidence>
<evidence type="ECO:0000256" key="4">
    <source>
        <dbReference type="ARBA" id="ARBA00022475"/>
    </source>
</evidence>
<dbReference type="InterPro" id="IPR004358">
    <property type="entry name" value="Sig_transdc_His_kin-like_C"/>
</dbReference>
<keyword evidence="7" id="KW-0547">Nucleotide-binding</keyword>
<comment type="catalytic activity">
    <reaction evidence="1">
        <text>ATP + protein L-histidine = ADP + protein N-phospho-L-histidine.</text>
        <dbReference type="EC" id="2.7.13.3"/>
    </reaction>
</comment>
<evidence type="ECO:0000256" key="5">
    <source>
        <dbReference type="ARBA" id="ARBA00022553"/>
    </source>
</evidence>
<dbReference type="InterPro" id="IPR036097">
    <property type="entry name" value="HisK_dim/P_sf"/>
</dbReference>
<keyword evidence="15" id="KW-1185">Reference proteome</keyword>
<keyword evidence="11" id="KW-1133">Transmembrane helix</keyword>
<dbReference type="CDD" id="cd06225">
    <property type="entry name" value="HAMP"/>
    <property type="match status" value="1"/>
</dbReference>
<comment type="subcellular location">
    <subcellularLocation>
        <location evidence="2">Cell membrane</location>
        <topology evidence="2">Multi-pass membrane protein</topology>
    </subcellularLocation>
</comment>
<organism evidence="14 15">
    <name type="scientific">Enhydrobacter aerosaccus</name>
    <dbReference type="NCBI Taxonomy" id="225324"/>
    <lineage>
        <taxon>Bacteria</taxon>
        <taxon>Pseudomonadati</taxon>
        <taxon>Pseudomonadota</taxon>
        <taxon>Alphaproteobacteria</taxon>
        <taxon>Hyphomicrobiales</taxon>
        <taxon>Enhydrobacter</taxon>
    </lineage>
</organism>
<keyword evidence="6" id="KW-0808">Transferase</keyword>
<dbReference type="SUPFAM" id="SSF158472">
    <property type="entry name" value="HAMP domain-like"/>
    <property type="match status" value="1"/>
</dbReference>
<evidence type="ECO:0000256" key="1">
    <source>
        <dbReference type="ARBA" id="ARBA00000085"/>
    </source>
</evidence>
<dbReference type="PROSITE" id="PS50109">
    <property type="entry name" value="HIS_KIN"/>
    <property type="match status" value="1"/>
</dbReference>
<dbReference type="PANTHER" id="PTHR44936:SF10">
    <property type="entry name" value="SENSOR PROTEIN RSTB"/>
    <property type="match status" value="1"/>
</dbReference>
<dbReference type="SMART" id="SM00304">
    <property type="entry name" value="HAMP"/>
    <property type="match status" value="1"/>
</dbReference>
<evidence type="ECO:0000259" key="13">
    <source>
        <dbReference type="PROSITE" id="PS50885"/>
    </source>
</evidence>
<dbReference type="InterPro" id="IPR003594">
    <property type="entry name" value="HATPase_dom"/>
</dbReference>
<dbReference type="InterPro" id="IPR036890">
    <property type="entry name" value="HATPase_C_sf"/>
</dbReference>
<dbReference type="InterPro" id="IPR003660">
    <property type="entry name" value="HAMP_dom"/>
</dbReference>
<evidence type="ECO:0000256" key="8">
    <source>
        <dbReference type="ARBA" id="ARBA00022777"/>
    </source>
</evidence>
<accession>A0ABR5IMC1</accession>
<dbReference type="EC" id="2.7.13.3" evidence="3"/>
<reference evidence="14 15" key="1">
    <citation type="submission" date="2015-07" db="EMBL/GenBank/DDBJ databases">
        <title>Draft genome of Enhydrobacter aerosaccus.</title>
        <authorList>
            <person name="Wang X."/>
        </authorList>
    </citation>
    <scope>NUCLEOTIDE SEQUENCE [LARGE SCALE GENOMIC DNA]</scope>
    <source>
        <strain evidence="14 15">CGMCC9176</strain>
    </source>
</reference>
<protein>
    <recommendedName>
        <fullName evidence="3">histidine kinase</fullName>
        <ecNumber evidence="3">2.7.13.3</ecNumber>
    </recommendedName>
</protein>
<feature type="transmembrane region" description="Helical" evidence="11">
    <location>
        <begin position="15"/>
        <end position="37"/>
    </location>
</feature>
<dbReference type="EMBL" id="LGSW01000003">
    <property type="protein sequence ID" value="KND22205.1"/>
    <property type="molecule type" value="Genomic_DNA"/>
</dbReference>
<dbReference type="CDD" id="cd00075">
    <property type="entry name" value="HATPase"/>
    <property type="match status" value="1"/>
</dbReference>
<name>A0ABR5IMC1_9HYPH</name>
<dbReference type="SMART" id="SM00387">
    <property type="entry name" value="HATPase_c"/>
    <property type="match status" value="1"/>
</dbReference>
<evidence type="ECO:0000256" key="3">
    <source>
        <dbReference type="ARBA" id="ARBA00012438"/>
    </source>
</evidence>
<feature type="transmembrane region" description="Helical" evidence="11">
    <location>
        <begin position="166"/>
        <end position="188"/>
    </location>
</feature>
<evidence type="ECO:0000256" key="6">
    <source>
        <dbReference type="ARBA" id="ARBA00022679"/>
    </source>
</evidence>
<dbReference type="Proteomes" id="UP000053900">
    <property type="component" value="Unassembled WGS sequence"/>
</dbReference>
<keyword evidence="5" id="KW-0597">Phosphoprotein</keyword>
<feature type="compositionally biased region" description="Low complexity" evidence="10">
    <location>
        <begin position="451"/>
        <end position="463"/>
    </location>
</feature>
<dbReference type="Pfam" id="PF00512">
    <property type="entry name" value="HisKA"/>
    <property type="match status" value="1"/>
</dbReference>
<feature type="domain" description="Histidine kinase" evidence="12">
    <location>
        <begin position="249"/>
        <end position="562"/>
    </location>
</feature>
<dbReference type="Pfam" id="PF02518">
    <property type="entry name" value="HATPase_c"/>
    <property type="match status" value="1"/>
</dbReference>
<evidence type="ECO:0000256" key="2">
    <source>
        <dbReference type="ARBA" id="ARBA00004651"/>
    </source>
</evidence>
<dbReference type="SUPFAM" id="SSF55874">
    <property type="entry name" value="ATPase domain of HSP90 chaperone/DNA topoisomerase II/histidine kinase"/>
    <property type="match status" value="2"/>
</dbReference>
<dbReference type="PRINTS" id="PR00344">
    <property type="entry name" value="BCTRLSENSOR"/>
</dbReference>
<dbReference type="SMART" id="SM00388">
    <property type="entry name" value="HisKA"/>
    <property type="match status" value="1"/>
</dbReference>
<dbReference type="InterPro" id="IPR050980">
    <property type="entry name" value="2C_sensor_his_kinase"/>
</dbReference>
<sequence>MRLSGIKFNSVFSKLFASVMLALVIFAGAMVVLSHLVHDTSANTRHQVIASQVTQQLDPLLVELRTAQDQQKNLETRYLLALVRRSFNIYSDSLNAKFGLYDGKSGEAIMIMRGLPATLPPNPPFFSSLFPRDDPKHPTEIQVNSQSGYVLLYQSKLSNRRAISPAINLLTGTLLLLLIMSGMLWMIARTMTWRINQLSRQITQLGDGDFSARVTPVGNDEITILARGFNQTAERIETLMNANKLLLAHASHEIRTPITRIRLQVEMMTMLASHFDKTIQDKVQKRADAINRDLTGLNDLVESILLVSRMDAGHAIEKVEDVDLYELIKNEIQHYPQASFTGGHIIIQGQAKLLTHLVRNLLDNAHLHGVPPVTVQMYAIDDAGNQLAIDALPTIQESTKDTDTQKHIDAQKDKIALPAPIKDTTSALKNGNDITFDTTISATTIPLATNTATDTADSEATSNKLANKPKNKSSIFSRKKSDIVHLPEFHQVCIAVIDQGTGIPEDKRTDIFSPFVRLQQEKKGSGLGLSLVAQIVKAHGGSIITDTVHGHTRFLVTLPITQS</sequence>
<dbReference type="Gene3D" id="3.30.565.10">
    <property type="entry name" value="Histidine kinase-like ATPase, C-terminal domain"/>
    <property type="match status" value="1"/>
</dbReference>
<keyword evidence="11" id="KW-0472">Membrane</keyword>
<gene>
    <name evidence="14" type="ORF">AFK20_06520</name>
</gene>
<keyword evidence="9" id="KW-0067">ATP-binding</keyword>
<evidence type="ECO:0000256" key="7">
    <source>
        <dbReference type="ARBA" id="ARBA00022741"/>
    </source>
</evidence>
<dbReference type="Gene3D" id="1.10.287.130">
    <property type="match status" value="1"/>
</dbReference>
<comment type="caution">
    <text evidence="14">The sequence shown here is derived from an EMBL/GenBank/DDBJ whole genome shotgun (WGS) entry which is preliminary data.</text>
</comment>
<evidence type="ECO:0000256" key="9">
    <source>
        <dbReference type="ARBA" id="ARBA00022840"/>
    </source>
</evidence>